<dbReference type="PROSITE" id="PS51379">
    <property type="entry name" value="4FE4S_FER_2"/>
    <property type="match status" value="5"/>
</dbReference>
<feature type="transmembrane region" description="Helical" evidence="7">
    <location>
        <begin position="315"/>
        <end position="335"/>
    </location>
</feature>
<keyword evidence="7" id="KW-1133">Transmembrane helix</keyword>
<feature type="domain" description="4Fe-4S ferredoxin-type" evidence="8">
    <location>
        <begin position="477"/>
        <end position="507"/>
    </location>
</feature>
<dbReference type="GO" id="GO:0005886">
    <property type="term" value="C:plasma membrane"/>
    <property type="evidence" value="ECO:0007669"/>
    <property type="project" value="TreeGrafter"/>
</dbReference>
<evidence type="ECO:0000256" key="3">
    <source>
        <dbReference type="ARBA" id="ARBA00022723"/>
    </source>
</evidence>
<keyword evidence="4" id="KW-0249">Electron transport</keyword>
<dbReference type="Gene3D" id="3.30.70.20">
    <property type="match status" value="3"/>
</dbReference>
<dbReference type="PANTHER" id="PTHR30176:SF3">
    <property type="entry name" value="FERREDOXIN-TYPE PROTEIN NAPH"/>
    <property type="match status" value="1"/>
</dbReference>
<dbReference type="Pfam" id="PF00037">
    <property type="entry name" value="Fer4"/>
    <property type="match status" value="1"/>
</dbReference>
<dbReference type="Pfam" id="PF12838">
    <property type="entry name" value="Fer4_7"/>
    <property type="match status" value="1"/>
</dbReference>
<dbReference type="Proteomes" id="UP000051861">
    <property type="component" value="Unassembled WGS sequence"/>
</dbReference>
<dbReference type="EMBL" id="LIZX01000004">
    <property type="protein sequence ID" value="KPJ70174.1"/>
    <property type="molecule type" value="Genomic_DNA"/>
</dbReference>
<evidence type="ECO:0000256" key="5">
    <source>
        <dbReference type="ARBA" id="ARBA00023004"/>
    </source>
</evidence>
<protein>
    <recommendedName>
        <fullName evidence="8">4Fe-4S ferredoxin-type domain-containing protein</fullName>
    </recommendedName>
</protein>
<evidence type="ECO:0000256" key="6">
    <source>
        <dbReference type="ARBA" id="ARBA00023014"/>
    </source>
</evidence>
<dbReference type="SUPFAM" id="SSF54862">
    <property type="entry name" value="4Fe-4S ferredoxins"/>
    <property type="match status" value="2"/>
</dbReference>
<dbReference type="InterPro" id="IPR017900">
    <property type="entry name" value="4Fe4S_Fe_S_CS"/>
</dbReference>
<keyword evidence="3" id="KW-0479">Metal-binding</keyword>
<keyword evidence="7" id="KW-0812">Transmembrane</keyword>
<evidence type="ECO:0000259" key="8">
    <source>
        <dbReference type="PROSITE" id="PS51379"/>
    </source>
</evidence>
<accession>A0A0S7Y623</accession>
<evidence type="ECO:0000313" key="9">
    <source>
        <dbReference type="EMBL" id="KPJ70174.1"/>
    </source>
</evidence>
<dbReference type="InterPro" id="IPR051684">
    <property type="entry name" value="Electron_Trans/Redox"/>
</dbReference>
<evidence type="ECO:0000256" key="2">
    <source>
        <dbReference type="ARBA" id="ARBA00022485"/>
    </source>
</evidence>
<keyword evidence="1" id="KW-0813">Transport</keyword>
<name>A0A0S7Y623_UNCSA</name>
<keyword evidence="2" id="KW-0004">4Fe-4S</keyword>
<dbReference type="GO" id="GO:0051539">
    <property type="term" value="F:4 iron, 4 sulfur cluster binding"/>
    <property type="evidence" value="ECO:0007669"/>
    <property type="project" value="UniProtKB-KW"/>
</dbReference>
<feature type="transmembrane region" description="Helical" evidence="7">
    <location>
        <begin position="157"/>
        <end position="178"/>
    </location>
</feature>
<dbReference type="PANTHER" id="PTHR30176">
    <property type="entry name" value="FERREDOXIN-TYPE PROTEIN NAPH"/>
    <property type="match status" value="1"/>
</dbReference>
<reference evidence="9 10" key="1">
    <citation type="journal article" date="2015" name="Microbiome">
        <title>Genomic resolution of linkages in carbon, nitrogen, and sulfur cycling among widespread estuary sediment bacteria.</title>
        <authorList>
            <person name="Baker B.J."/>
            <person name="Lazar C.S."/>
            <person name="Teske A.P."/>
            <person name="Dick G.J."/>
        </authorList>
    </citation>
    <scope>NUCLEOTIDE SEQUENCE [LARGE SCALE GENOMIC DNA]</scope>
    <source>
        <strain evidence="9">DG_54_3</strain>
    </source>
</reference>
<evidence type="ECO:0000313" key="10">
    <source>
        <dbReference type="Proteomes" id="UP000051861"/>
    </source>
</evidence>
<organism evidence="9 10">
    <name type="scientific">candidate division WOR-1 bacterium DG_54_3</name>
    <dbReference type="NCBI Taxonomy" id="1703775"/>
    <lineage>
        <taxon>Bacteria</taxon>
        <taxon>Bacillati</taxon>
        <taxon>Saganbacteria</taxon>
    </lineage>
</organism>
<dbReference type="AlphaFoldDB" id="A0A0S7Y623"/>
<feature type="domain" description="4Fe-4S ferredoxin-type" evidence="8">
    <location>
        <begin position="349"/>
        <end position="378"/>
    </location>
</feature>
<evidence type="ECO:0000256" key="4">
    <source>
        <dbReference type="ARBA" id="ARBA00022982"/>
    </source>
</evidence>
<proteinExistence type="predicted"/>
<feature type="domain" description="4Fe-4S ferredoxin-type" evidence="8">
    <location>
        <begin position="278"/>
        <end position="299"/>
    </location>
</feature>
<feature type="transmembrane region" description="Helical" evidence="7">
    <location>
        <begin position="12"/>
        <end position="31"/>
    </location>
</feature>
<comment type="caution">
    <text evidence="9">The sequence shown here is derived from an EMBL/GenBank/DDBJ whole genome shotgun (WGS) entry which is preliminary data.</text>
</comment>
<keyword evidence="6" id="KW-0411">Iron-sulfur</keyword>
<evidence type="ECO:0000256" key="1">
    <source>
        <dbReference type="ARBA" id="ARBA00022448"/>
    </source>
</evidence>
<sequence>MKKERSKKYRLIQGLRILSQAIFFFLFFYLLLGTHFTGEDYIGRVEIFFHFNPLLALATFIASRAVFISFILAAVTVAMTFVLGRVVCGWVCPLGSLHQFLSFIFKKAKLLKPKDDENKRLAWKYYLLIFLLVGTLFTLDLVGIFDPLSLLYRSFTVAVLPALSHGFEASLALLYQINFPILLDSFTQFFENLALNSTFRQGFLVGLIFIGILLLNLSRERFWCRYLCPLGAFLGLISRWNILKLKIDEQKCIECNLCNMHCETQASPFPEEKWRSPECVYCFTCSSICPTSAIEFPVGSAPEKIESVNLARRKLIFSSLLSVVAVPFFSLSPSLKRSSPKLIRPPGALPEEKFLQKCVKCGECMKACPTNALQPALDEAGPKGIWTPILVPEIGYCEYYCSLCSQVCPTGAIRALSVPEKTKVKIGLAWVDKNRCIPYFLGTPCIVCEEHCPTSPKAIKLVKTEVKRPDGTIKTPAAPVVNTDLCIGCGICETKCPVVDKPAIFVTSIGEDRSERNQLLLPLLKEDLEILD</sequence>
<evidence type="ECO:0000256" key="7">
    <source>
        <dbReference type="SAM" id="Phobius"/>
    </source>
</evidence>
<feature type="domain" description="4Fe-4S ferredoxin-type" evidence="8">
    <location>
        <begin position="386"/>
        <end position="418"/>
    </location>
</feature>
<dbReference type="GO" id="GO:0046872">
    <property type="term" value="F:metal ion binding"/>
    <property type="evidence" value="ECO:0007669"/>
    <property type="project" value="UniProtKB-KW"/>
</dbReference>
<dbReference type="PROSITE" id="PS00198">
    <property type="entry name" value="4FE4S_FER_1"/>
    <property type="match status" value="2"/>
</dbReference>
<feature type="transmembrane region" description="Helical" evidence="7">
    <location>
        <begin position="51"/>
        <end position="75"/>
    </location>
</feature>
<feature type="transmembrane region" description="Helical" evidence="7">
    <location>
        <begin position="198"/>
        <end position="217"/>
    </location>
</feature>
<dbReference type="CDD" id="cd16373">
    <property type="entry name" value="DMSOR_beta_like"/>
    <property type="match status" value="1"/>
</dbReference>
<dbReference type="InterPro" id="IPR017896">
    <property type="entry name" value="4Fe4S_Fe-S-bd"/>
</dbReference>
<keyword evidence="7" id="KW-0472">Membrane</keyword>
<feature type="domain" description="4Fe-4S ferredoxin-type" evidence="8">
    <location>
        <begin position="243"/>
        <end position="272"/>
    </location>
</feature>
<dbReference type="Pfam" id="PF12801">
    <property type="entry name" value="Fer4_5"/>
    <property type="match status" value="2"/>
</dbReference>
<feature type="transmembrane region" description="Helical" evidence="7">
    <location>
        <begin position="125"/>
        <end position="145"/>
    </location>
</feature>
<keyword evidence="5" id="KW-0408">Iron</keyword>
<feature type="transmembrane region" description="Helical" evidence="7">
    <location>
        <begin position="82"/>
        <end position="105"/>
    </location>
</feature>
<gene>
    <name evidence="9" type="ORF">AMJ44_00185</name>
</gene>